<evidence type="ECO:0000256" key="3">
    <source>
        <dbReference type="ARBA" id="ARBA00023157"/>
    </source>
</evidence>
<dbReference type="PROSITE" id="PS00280">
    <property type="entry name" value="BPTI_KUNITZ_1"/>
    <property type="match status" value="1"/>
</dbReference>
<dbReference type="InterPro" id="IPR050098">
    <property type="entry name" value="TFPI/VKTCI-like"/>
</dbReference>
<evidence type="ECO:0000256" key="4">
    <source>
        <dbReference type="SAM" id="SignalP"/>
    </source>
</evidence>
<dbReference type="Proteomes" id="UP000011518">
    <property type="component" value="Unassembled WGS sequence"/>
</dbReference>
<dbReference type="PANTHER" id="PTHR10083">
    <property type="entry name" value="KUNITZ-TYPE PROTEASE INHIBITOR-RELATED"/>
    <property type="match status" value="1"/>
</dbReference>
<gene>
    <name evidence="6" type="ORF">TREES_T100009140</name>
</gene>
<dbReference type="PANTHER" id="PTHR10083:SF367">
    <property type="entry name" value="SPLEEN TRYPSIN INHIBITOR I"/>
    <property type="match status" value="1"/>
</dbReference>
<keyword evidence="2" id="KW-0964">Secreted</keyword>
<feature type="domain" description="BPTI/Kunitz inhibitor" evidence="5">
    <location>
        <begin position="43"/>
        <end position="93"/>
    </location>
</feature>
<feature type="signal peptide" evidence="4">
    <location>
        <begin position="1"/>
        <end position="21"/>
    </location>
</feature>
<evidence type="ECO:0000256" key="1">
    <source>
        <dbReference type="ARBA" id="ARBA00004613"/>
    </source>
</evidence>
<accession>L9KFJ2</accession>
<keyword evidence="3" id="KW-1015">Disulfide bond</keyword>
<dbReference type="InParanoid" id="L9KFJ2"/>
<dbReference type="EMBL" id="KB320863">
    <property type="protein sequence ID" value="ELW61660.1"/>
    <property type="molecule type" value="Genomic_DNA"/>
</dbReference>
<evidence type="ECO:0000313" key="6">
    <source>
        <dbReference type="EMBL" id="ELW61660.1"/>
    </source>
</evidence>
<dbReference type="InterPro" id="IPR020901">
    <property type="entry name" value="Prtase_inh_Kunz-CS"/>
</dbReference>
<dbReference type="GO" id="GO:0004867">
    <property type="term" value="F:serine-type endopeptidase inhibitor activity"/>
    <property type="evidence" value="ECO:0007669"/>
    <property type="project" value="InterPro"/>
</dbReference>
<keyword evidence="7" id="KW-1185">Reference proteome</keyword>
<dbReference type="SUPFAM" id="SSF57362">
    <property type="entry name" value="BPTI-like"/>
    <property type="match status" value="1"/>
</dbReference>
<dbReference type="InterPro" id="IPR002223">
    <property type="entry name" value="Kunitz_BPTI"/>
</dbReference>
<dbReference type="AlphaFoldDB" id="L9KFJ2"/>
<reference evidence="7" key="2">
    <citation type="journal article" date="2013" name="Nat. Commun.">
        <title>Genome of the Chinese tree shrew.</title>
        <authorList>
            <person name="Fan Y."/>
            <person name="Huang Z.Y."/>
            <person name="Cao C.C."/>
            <person name="Chen C.S."/>
            <person name="Chen Y.X."/>
            <person name="Fan D.D."/>
            <person name="He J."/>
            <person name="Hou H.L."/>
            <person name="Hu L."/>
            <person name="Hu X.T."/>
            <person name="Jiang X.T."/>
            <person name="Lai R."/>
            <person name="Lang Y.S."/>
            <person name="Liang B."/>
            <person name="Liao S.G."/>
            <person name="Mu D."/>
            <person name="Ma Y.Y."/>
            <person name="Niu Y.Y."/>
            <person name="Sun X.Q."/>
            <person name="Xia J.Q."/>
            <person name="Xiao J."/>
            <person name="Xiong Z.Q."/>
            <person name="Xu L."/>
            <person name="Yang L."/>
            <person name="Zhang Y."/>
            <person name="Zhao W."/>
            <person name="Zhao X.D."/>
            <person name="Zheng Y.T."/>
            <person name="Zhou J.M."/>
            <person name="Zhu Y.B."/>
            <person name="Zhang G.J."/>
            <person name="Wang J."/>
            <person name="Yao Y.G."/>
        </authorList>
    </citation>
    <scope>NUCLEOTIDE SEQUENCE [LARGE SCALE GENOMIC DNA]</scope>
</reference>
<evidence type="ECO:0000256" key="2">
    <source>
        <dbReference type="ARBA" id="ARBA00022525"/>
    </source>
</evidence>
<protein>
    <submittedName>
        <fullName evidence="6">Pancreatic trypsin inhibitor</fullName>
    </submittedName>
</protein>
<sequence>MNRLGLSMALLVLLAILGVSALGFNTIENGTTAPSKASRPDFCLQPAYTGPCKARFTRYYFNSTAGSCQTFVYGGCRGNKNNFRKMDDCIKTCSAK</sequence>
<feature type="chain" id="PRO_5003999421" evidence="4">
    <location>
        <begin position="22"/>
        <end position="96"/>
    </location>
</feature>
<evidence type="ECO:0000259" key="5">
    <source>
        <dbReference type="PROSITE" id="PS50279"/>
    </source>
</evidence>
<comment type="subcellular location">
    <subcellularLocation>
        <location evidence="1">Secreted</location>
    </subcellularLocation>
</comment>
<keyword evidence="4" id="KW-0732">Signal</keyword>
<dbReference type="FunFam" id="4.10.410.10:FF:000005">
    <property type="entry name" value="Pancreatic trypsin inhibitor"/>
    <property type="match status" value="1"/>
</dbReference>
<organism evidence="6 7">
    <name type="scientific">Tupaia chinensis</name>
    <name type="common">Chinese tree shrew</name>
    <name type="synonym">Tupaia belangeri chinensis</name>
    <dbReference type="NCBI Taxonomy" id="246437"/>
    <lineage>
        <taxon>Eukaryota</taxon>
        <taxon>Metazoa</taxon>
        <taxon>Chordata</taxon>
        <taxon>Craniata</taxon>
        <taxon>Vertebrata</taxon>
        <taxon>Euteleostomi</taxon>
        <taxon>Mammalia</taxon>
        <taxon>Eutheria</taxon>
        <taxon>Euarchontoglires</taxon>
        <taxon>Scandentia</taxon>
        <taxon>Tupaiidae</taxon>
        <taxon>Tupaia</taxon>
    </lineage>
</organism>
<dbReference type="PRINTS" id="PR00759">
    <property type="entry name" value="BASICPTASE"/>
</dbReference>
<reference evidence="7" key="1">
    <citation type="submission" date="2012-07" db="EMBL/GenBank/DDBJ databases">
        <title>Genome of the Chinese tree shrew, a rising model animal genetically related to primates.</title>
        <authorList>
            <person name="Zhang G."/>
            <person name="Fan Y."/>
            <person name="Yao Y."/>
            <person name="Huang Z."/>
        </authorList>
    </citation>
    <scope>NUCLEOTIDE SEQUENCE [LARGE SCALE GENOMIC DNA]</scope>
</reference>
<dbReference type="Gene3D" id="4.10.410.10">
    <property type="entry name" value="Pancreatic trypsin inhibitor Kunitz domain"/>
    <property type="match status" value="1"/>
</dbReference>
<dbReference type="CDD" id="cd22592">
    <property type="entry name" value="Kunitz_BPTI"/>
    <property type="match status" value="1"/>
</dbReference>
<evidence type="ECO:0000313" key="7">
    <source>
        <dbReference type="Proteomes" id="UP000011518"/>
    </source>
</evidence>
<dbReference type="InterPro" id="IPR036880">
    <property type="entry name" value="Kunitz_BPTI_sf"/>
</dbReference>
<dbReference type="SMART" id="SM00131">
    <property type="entry name" value="KU"/>
    <property type="match status" value="1"/>
</dbReference>
<dbReference type="Pfam" id="PF00014">
    <property type="entry name" value="Kunitz_BPTI"/>
    <property type="match status" value="1"/>
</dbReference>
<dbReference type="PROSITE" id="PS50279">
    <property type="entry name" value="BPTI_KUNITZ_2"/>
    <property type="match status" value="1"/>
</dbReference>
<dbReference type="GO" id="GO:0005615">
    <property type="term" value="C:extracellular space"/>
    <property type="evidence" value="ECO:0007669"/>
    <property type="project" value="TreeGrafter"/>
</dbReference>
<name>L9KFJ2_TUPCH</name>
<proteinExistence type="predicted"/>
<dbReference type="STRING" id="246437.L9KFJ2"/>